<keyword evidence="1" id="KW-1133">Transmembrane helix</keyword>
<evidence type="ECO:0000256" key="1">
    <source>
        <dbReference type="SAM" id="Phobius"/>
    </source>
</evidence>
<keyword evidence="1" id="KW-0472">Membrane</keyword>
<reference evidence="2" key="1">
    <citation type="submission" date="2018-04" db="EMBL/GenBank/DDBJ databases">
        <title>Whole genome sequencing of Hypsizygus marmoreus.</title>
        <authorList>
            <person name="Choi I.-G."/>
            <person name="Min B."/>
            <person name="Kim J.-G."/>
            <person name="Kim S."/>
            <person name="Oh Y.-L."/>
            <person name="Kong W.-S."/>
            <person name="Park H."/>
            <person name="Jeong J."/>
            <person name="Song E.-S."/>
        </authorList>
    </citation>
    <scope>NUCLEOTIDE SEQUENCE [LARGE SCALE GENOMIC DNA]</scope>
    <source>
        <strain evidence="2">51987-8</strain>
    </source>
</reference>
<sequence>MPSALSAVAVYSAVDKIDYSHSSKESTSLQPMKEQAGVCTVSPNSYHMADPTHAPVAAHLSSVFAGDLLITLLTVFFLIRAKKNVLRHSVHVFEHFFRRRPGFLTRYISKLSAFLTRLCASLSKQQPLPPYGKAAMFNLIFSQIYTWDNKLISSAFNPTLPKLYAFSMMWTLNARRNLRAASTKRSYGSDAPWGGRENVELGTYTAAGVHVNTHTETHSIDVRRMFHHSSFVTATTNAEEDFKRGF</sequence>
<keyword evidence="3" id="KW-1185">Reference proteome</keyword>
<comment type="caution">
    <text evidence="2">The sequence shown here is derived from an EMBL/GenBank/DDBJ whole genome shotgun (WGS) entry which is preliminary data.</text>
</comment>
<dbReference type="Proteomes" id="UP000076154">
    <property type="component" value="Unassembled WGS sequence"/>
</dbReference>
<evidence type="ECO:0000313" key="2">
    <source>
        <dbReference type="EMBL" id="RDB28153.1"/>
    </source>
</evidence>
<accession>A0A369K8J8</accession>
<dbReference type="OrthoDB" id="3066301at2759"/>
<gene>
    <name evidence="2" type="ORF">Hypma_001397</name>
</gene>
<dbReference type="EMBL" id="LUEZ02000012">
    <property type="protein sequence ID" value="RDB28153.1"/>
    <property type="molecule type" value="Genomic_DNA"/>
</dbReference>
<proteinExistence type="predicted"/>
<evidence type="ECO:0000313" key="3">
    <source>
        <dbReference type="Proteomes" id="UP000076154"/>
    </source>
</evidence>
<name>A0A369K8J8_HYPMA</name>
<organism evidence="2 3">
    <name type="scientific">Hypsizygus marmoreus</name>
    <name type="common">White beech mushroom</name>
    <name type="synonym">Agaricus marmoreus</name>
    <dbReference type="NCBI Taxonomy" id="39966"/>
    <lineage>
        <taxon>Eukaryota</taxon>
        <taxon>Fungi</taxon>
        <taxon>Dikarya</taxon>
        <taxon>Basidiomycota</taxon>
        <taxon>Agaricomycotina</taxon>
        <taxon>Agaricomycetes</taxon>
        <taxon>Agaricomycetidae</taxon>
        <taxon>Agaricales</taxon>
        <taxon>Tricholomatineae</taxon>
        <taxon>Lyophyllaceae</taxon>
        <taxon>Hypsizygus</taxon>
    </lineage>
</organism>
<dbReference type="AlphaFoldDB" id="A0A369K8J8"/>
<dbReference type="STRING" id="39966.A0A369K8J8"/>
<feature type="transmembrane region" description="Helical" evidence="1">
    <location>
        <begin position="56"/>
        <end position="79"/>
    </location>
</feature>
<protein>
    <submittedName>
        <fullName evidence="2">Uncharacterized protein</fullName>
    </submittedName>
</protein>
<keyword evidence="1" id="KW-0812">Transmembrane</keyword>
<dbReference type="InParanoid" id="A0A369K8J8"/>